<evidence type="ECO:0000313" key="2">
    <source>
        <dbReference type="EMBL" id="RRK09863.1"/>
    </source>
</evidence>
<reference evidence="2 3" key="1">
    <citation type="submission" date="2018-08" db="EMBL/GenBank/DDBJ databases">
        <title>Genome Lactobacillus garii FI11369.</title>
        <authorList>
            <person name="Diaz M."/>
            <person name="Narbad A."/>
        </authorList>
    </citation>
    <scope>NUCLEOTIDE SEQUENCE [LARGE SCALE GENOMIC DNA]</scope>
    <source>
        <strain evidence="2 3">FI11369</strain>
    </source>
</reference>
<dbReference type="EMBL" id="QWZQ01000036">
    <property type="protein sequence ID" value="RRK09863.1"/>
    <property type="molecule type" value="Genomic_DNA"/>
</dbReference>
<feature type="signal peptide" evidence="1">
    <location>
        <begin position="1"/>
        <end position="33"/>
    </location>
</feature>
<keyword evidence="3" id="KW-1185">Reference proteome</keyword>
<evidence type="ECO:0000313" key="3">
    <source>
        <dbReference type="Proteomes" id="UP000283633"/>
    </source>
</evidence>
<dbReference type="Proteomes" id="UP000283633">
    <property type="component" value="Unassembled WGS sequence"/>
</dbReference>
<proteinExistence type="predicted"/>
<gene>
    <name evidence="2" type="ORF">D1831_10260</name>
</gene>
<evidence type="ECO:0000256" key="1">
    <source>
        <dbReference type="SAM" id="SignalP"/>
    </source>
</evidence>
<feature type="chain" id="PRO_5018738309" description="Cell surface protein" evidence="1">
    <location>
        <begin position="34"/>
        <end position="302"/>
    </location>
</feature>
<keyword evidence="1" id="KW-0732">Signal</keyword>
<dbReference type="AlphaFoldDB" id="A0A3R8J5X2"/>
<sequence length="302" mass="32373">MKKINRLMTSLLAGVTLASAAGFVGGSAVTAQAATKQTITRDVTVKTLKGLSKSSVVFKNVTAQVGGASVDVQVPKIKGYVANNGTYSFKAVKKNGKATIVPVDQPSYFDLHYYKVVSAASQKSSKAVKRTAHVLIYRNGLFAKTLKVKAVPGTTFTIKTPKLAGYKANMKRIRLGMNAKNAQYAVNNVTLPTYTKVKYGYQVSQLSASKTAKTLKVTGKVVTTKHAAKHAAKYVILTDYKGKSHAKLTKNGNFTKTLKNCKAAKKVSAVAAYRTKHVKNGKTTYTYHALSAKKSAVVKAAK</sequence>
<dbReference type="RefSeq" id="WP_125072844.1">
    <property type="nucleotide sequence ID" value="NZ_QWZQ01000036.1"/>
</dbReference>
<organism evidence="2 3">
    <name type="scientific">Lactiplantibacillus garii</name>
    <dbReference type="NCBI Taxonomy" id="2306423"/>
    <lineage>
        <taxon>Bacteria</taxon>
        <taxon>Bacillati</taxon>
        <taxon>Bacillota</taxon>
        <taxon>Bacilli</taxon>
        <taxon>Lactobacillales</taxon>
        <taxon>Lactobacillaceae</taxon>
        <taxon>Lactiplantibacillus</taxon>
    </lineage>
</organism>
<dbReference type="OrthoDB" id="2329418at2"/>
<protein>
    <recommendedName>
        <fullName evidence="4">Cell surface protein</fullName>
    </recommendedName>
</protein>
<comment type="caution">
    <text evidence="2">The sequence shown here is derived from an EMBL/GenBank/DDBJ whole genome shotgun (WGS) entry which is preliminary data.</text>
</comment>
<evidence type="ECO:0008006" key="4">
    <source>
        <dbReference type="Google" id="ProtNLM"/>
    </source>
</evidence>
<name>A0A3R8J5X2_9LACO</name>
<accession>A0A3R8J5X2</accession>